<name>A0A1G2F5E6_9BACT</name>
<dbReference type="GO" id="GO:0005737">
    <property type="term" value="C:cytoplasm"/>
    <property type="evidence" value="ECO:0007669"/>
    <property type="project" value="TreeGrafter"/>
</dbReference>
<dbReference type="PANTHER" id="PTHR43758:SF2">
    <property type="entry name" value="OXIDIZED PURINE NUCLEOSIDE TRIPHOSPHATE HYDROLASE"/>
    <property type="match status" value="1"/>
</dbReference>
<dbReference type="PANTHER" id="PTHR43758">
    <property type="entry name" value="7,8-DIHYDRO-8-OXOGUANINE TRIPHOSPHATASE"/>
    <property type="match status" value="1"/>
</dbReference>
<dbReference type="Proteomes" id="UP000177725">
    <property type="component" value="Unassembled WGS sequence"/>
</dbReference>
<dbReference type="Gene3D" id="3.90.79.10">
    <property type="entry name" value="Nucleoside Triphosphate Pyrophosphohydrolase"/>
    <property type="match status" value="1"/>
</dbReference>
<comment type="caution">
    <text evidence="7">The sequence shown here is derived from an EMBL/GenBank/DDBJ whole genome shotgun (WGS) entry which is preliminary data.</text>
</comment>
<evidence type="ECO:0000313" key="7">
    <source>
        <dbReference type="EMBL" id="OGZ33304.1"/>
    </source>
</evidence>
<dbReference type="InterPro" id="IPR015797">
    <property type="entry name" value="NUDIX_hydrolase-like_dom_sf"/>
</dbReference>
<keyword evidence="3" id="KW-0479">Metal-binding</keyword>
<keyword evidence="4" id="KW-0378">Hydrolase</keyword>
<evidence type="ECO:0000259" key="6">
    <source>
        <dbReference type="Pfam" id="PF00293"/>
    </source>
</evidence>
<evidence type="ECO:0000256" key="4">
    <source>
        <dbReference type="ARBA" id="ARBA00022801"/>
    </source>
</evidence>
<protein>
    <recommendedName>
        <fullName evidence="6">Nudix hydrolase domain-containing protein</fullName>
    </recommendedName>
</protein>
<accession>A0A1G2F5E6</accession>
<evidence type="ECO:0000256" key="3">
    <source>
        <dbReference type="ARBA" id="ARBA00022723"/>
    </source>
</evidence>
<dbReference type="GO" id="GO:0046872">
    <property type="term" value="F:metal ion binding"/>
    <property type="evidence" value="ECO:0007669"/>
    <property type="project" value="UniProtKB-KW"/>
</dbReference>
<dbReference type="EMBL" id="MHMV01000050">
    <property type="protein sequence ID" value="OGZ33304.1"/>
    <property type="molecule type" value="Genomic_DNA"/>
</dbReference>
<dbReference type="GO" id="GO:0008413">
    <property type="term" value="F:8-oxo-7,8-dihydroguanosine triphosphate pyrophosphatase activity"/>
    <property type="evidence" value="ECO:0007669"/>
    <property type="project" value="TreeGrafter"/>
</dbReference>
<feature type="domain" description="Nudix hydrolase" evidence="6">
    <location>
        <begin position="10"/>
        <end position="131"/>
    </location>
</feature>
<comment type="similarity">
    <text evidence="2">Belongs to the Nudix hydrolase family.</text>
</comment>
<proteinExistence type="inferred from homology"/>
<evidence type="ECO:0000313" key="8">
    <source>
        <dbReference type="Proteomes" id="UP000177725"/>
    </source>
</evidence>
<organism evidence="7 8">
    <name type="scientific">Candidatus Portnoybacteria bacterium RBG_13_41_18</name>
    <dbReference type="NCBI Taxonomy" id="1801991"/>
    <lineage>
        <taxon>Bacteria</taxon>
        <taxon>Candidatus Portnoyibacteriota</taxon>
    </lineage>
</organism>
<sequence>MEKKPDKIFTVCLVVRDNREVLLARKKLRLGAGLLNGYGGKVREGKGTEAEAKRELKAESGLTALKMIEAGLLVFKFQKEGKIYPCYYYRVDEFRGRVKETAEMELGQWYNMKEGSIPTDQMWKGDKLWIPYFLGNKKFYGWILYNNRDEKKVVDYFITDRWRLDMHKAINILHSLKP</sequence>
<dbReference type="SUPFAM" id="SSF55811">
    <property type="entry name" value="Nudix"/>
    <property type="match status" value="1"/>
</dbReference>
<gene>
    <name evidence="7" type="ORF">A2174_00990</name>
</gene>
<dbReference type="GO" id="GO:0042262">
    <property type="term" value="P:DNA protection"/>
    <property type="evidence" value="ECO:0007669"/>
    <property type="project" value="TreeGrafter"/>
</dbReference>
<dbReference type="AlphaFoldDB" id="A0A1G2F5E6"/>
<dbReference type="Pfam" id="PF00293">
    <property type="entry name" value="NUDIX"/>
    <property type="match status" value="1"/>
</dbReference>
<reference evidence="7 8" key="1">
    <citation type="journal article" date="2016" name="Nat. Commun.">
        <title>Thousands of microbial genomes shed light on interconnected biogeochemical processes in an aquifer system.</title>
        <authorList>
            <person name="Anantharaman K."/>
            <person name="Brown C.T."/>
            <person name="Hug L.A."/>
            <person name="Sharon I."/>
            <person name="Castelle C.J."/>
            <person name="Probst A.J."/>
            <person name="Thomas B.C."/>
            <person name="Singh A."/>
            <person name="Wilkins M.J."/>
            <person name="Karaoz U."/>
            <person name="Brodie E.L."/>
            <person name="Williams K.H."/>
            <person name="Hubbard S.S."/>
            <person name="Banfield J.F."/>
        </authorList>
    </citation>
    <scope>NUCLEOTIDE SEQUENCE [LARGE SCALE GENOMIC DNA]</scope>
</reference>
<dbReference type="InterPro" id="IPR000086">
    <property type="entry name" value="NUDIX_hydrolase_dom"/>
</dbReference>
<keyword evidence="5" id="KW-0460">Magnesium</keyword>
<evidence type="ECO:0000256" key="2">
    <source>
        <dbReference type="ARBA" id="ARBA00005582"/>
    </source>
</evidence>
<evidence type="ECO:0000256" key="1">
    <source>
        <dbReference type="ARBA" id="ARBA00001946"/>
    </source>
</evidence>
<comment type="cofactor">
    <cofactor evidence="1">
        <name>Mg(2+)</name>
        <dbReference type="ChEBI" id="CHEBI:18420"/>
    </cofactor>
</comment>
<dbReference type="CDD" id="cd03427">
    <property type="entry name" value="NUDIX_MTH1_Nudt1"/>
    <property type="match status" value="1"/>
</dbReference>
<evidence type="ECO:0000256" key="5">
    <source>
        <dbReference type="ARBA" id="ARBA00022842"/>
    </source>
</evidence>